<keyword evidence="2" id="KW-1185">Reference proteome</keyword>
<dbReference type="EMBL" id="JABBPN010000013">
    <property type="protein sequence ID" value="NMO96989.1"/>
    <property type="molecule type" value="Genomic_DNA"/>
</dbReference>
<dbReference type="AlphaFoldDB" id="A0A848M9Q2"/>
<dbReference type="Proteomes" id="UP000565468">
    <property type="component" value="Unassembled WGS sequence"/>
</dbReference>
<gene>
    <name evidence="1" type="ORF">HII30_14580</name>
</gene>
<evidence type="ECO:0008006" key="3">
    <source>
        <dbReference type="Google" id="ProtNLM"/>
    </source>
</evidence>
<sequence length="368" mass="42558">MNLADMLSFADIGHLSQIANHYQCDCKRNSKHELIQSILVKTGGRDFLQEQMNHLTITDLRFLNSLIFDTRRGYSLEDLIASIRQTAHTGQKSINKPVDTAENPREVVSRYRRSGWLFNGFTASTKYTFHVPQDLKERFKEVLLDKVLSQRVLSGQPEVYRDEQGLFLNDIQLFLKYVEGHEIELNAEGFMYRKHQQQLFDTLHISEPLVAKGTWRFGYGRSCTEYPDRFALLYDYAFSQQWVQENGSCLALTEKGKEFQLSGNQVSVIQLFRFWLRIYKGAIPNLISLVYWTSQSARDWMTLKSLQDAVGWLITPFYYDSPQVILDQRIVKMLMHFGMLRIGESAEYGTVVRMTALGMKAADAAVQI</sequence>
<name>A0A848M9Q2_PAELE</name>
<evidence type="ECO:0000313" key="1">
    <source>
        <dbReference type="EMBL" id="NMO96989.1"/>
    </source>
</evidence>
<protein>
    <recommendedName>
        <fullName evidence="3">Helicase XPB/Ssl2 N-terminal domain-containing protein</fullName>
    </recommendedName>
</protein>
<proteinExistence type="predicted"/>
<reference evidence="1 2" key="1">
    <citation type="submission" date="2020-04" db="EMBL/GenBank/DDBJ databases">
        <title>Paenibacillus algicola sp. nov., a novel marine bacterium producing alginate lyase.</title>
        <authorList>
            <person name="Huang H."/>
        </authorList>
    </citation>
    <scope>NUCLEOTIDE SEQUENCE [LARGE SCALE GENOMIC DNA]</scope>
    <source>
        <strain evidence="1 2">L7-75</strain>
    </source>
</reference>
<accession>A0A848M9Q2</accession>
<dbReference type="RefSeq" id="WP_169505769.1">
    <property type="nucleotide sequence ID" value="NZ_JABBPN010000013.1"/>
</dbReference>
<comment type="caution">
    <text evidence="1">The sequence shown here is derived from an EMBL/GenBank/DDBJ whole genome shotgun (WGS) entry which is preliminary data.</text>
</comment>
<evidence type="ECO:0000313" key="2">
    <source>
        <dbReference type="Proteomes" id="UP000565468"/>
    </source>
</evidence>
<organism evidence="1 2">
    <name type="scientific">Paenibacillus lemnae</name>
    <dbReference type="NCBI Taxonomy" id="1330551"/>
    <lineage>
        <taxon>Bacteria</taxon>
        <taxon>Bacillati</taxon>
        <taxon>Bacillota</taxon>
        <taxon>Bacilli</taxon>
        <taxon>Bacillales</taxon>
        <taxon>Paenibacillaceae</taxon>
        <taxon>Paenibacillus</taxon>
    </lineage>
</organism>